<sequence>MEAQMHFAQNTLRHHGKIKRYQRVLDLQKSGSSMGTISGCVKVPPLCYIKKQGNVQPSSPSIRRQVLCPRDVVFWCKMYTRIPEQNQVAASHGVGAFLQERLVYLKQFIALIEKARHKNTEATS</sequence>
<accession>A0ABU7CT21</accession>
<organism evidence="1 2">
    <name type="scientific">Characodon lateralis</name>
    <dbReference type="NCBI Taxonomy" id="208331"/>
    <lineage>
        <taxon>Eukaryota</taxon>
        <taxon>Metazoa</taxon>
        <taxon>Chordata</taxon>
        <taxon>Craniata</taxon>
        <taxon>Vertebrata</taxon>
        <taxon>Euteleostomi</taxon>
        <taxon>Actinopterygii</taxon>
        <taxon>Neopterygii</taxon>
        <taxon>Teleostei</taxon>
        <taxon>Neoteleostei</taxon>
        <taxon>Acanthomorphata</taxon>
        <taxon>Ovalentaria</taxon>
        <taxon>Atherinomorphae</taxon>
        <taxon>Cyprinodontiformes</taxon>
        <taxon>Goodeidae</taxon>
        <taxon>Characodon</taxon>
    </lineage>
</organism>
<dbReference type="Proteomes" id="UP001352852">
    <property type="component" value="Unassembled WGS sequence"/>
</dbReference>
<dbReference type="EMBL" id="JAHUTJ010002049">
    <property type="protein sequence ID" value="MED6265019.1"/>
    <property type="molecule type" value="Genomic_DNA"/>
</dbReference>
<keyword evidence="2" id="KW-1185">Reference proteome</keyword>
<reference evidence="1 2" key="1">
    <citation type="submission" date="2021-06" db="EMBL/GenBank/DDBJ databases">
        <authorList>
            <person name="Palmer J.M."/>
        </authorList>
    </citation>
    <scope>NUCLEOTIDE SEQUENCE [LARGE SCALE GENOMIC DNA]</scope>
    <source>
        <strain evidence="1 2">CL_MEX2019</strain>
        <tissue evidence="1">Muscle</tissue>
    </source>
</reference>
<evidence type="ECO:0000313" key="2">
    <source>
        <dbReference type="Proteomes" id="UP001352852"/>
    </source>
</evidence>
<gene>
    <name evidence="1" type="ORF">CHARACLAT_021170</name>
</gene>
<proteinExistence type="predicted"/>
<evidence type="ECO:0000313" key="1">
    <source>
        <dbReference type="EMBL" id="MED6265019.1"/>
    </source>
</evidence>
<comment type="caution">
    <text evidence="1">The sequence shown here is derived from an EMBL/GenBank/DDBJ whole genome shotgun (WGS) entry which is preliminary data.</text>
</comment>
<protein>
    <submittedName>
        <fullName evidence="1">Uncharacterized protein</fullName>
    </submittedName>
</protein>
<name>A0ABU7CT21_9TELE</name>